<comment type="caution">
    <text evidence="2">The sequence shown here is derived from an EMBL/GenBank/DDBJ whole genome shotgun (WGS) entry which is preliminary data.</text>
</comment>
<reference evidence="2 3" key="1">
    <citation type="submission" date="2021-01" db="EMBL/GenBank/DDBJ databases">
        <title>Whole genome shotgun sequence of Actinoplanes durhamensis NBRC 14914.</title>
        <authorList>
            <person name="Komaki H."/>
            <person name="Tamura T."/>
        </authorList>
    </citation>
    <scope>NUCLEOTIDE SEQUENCE [LARGE SCALE GENOMIC DNA]</scope>
    <source>
        <strain evidence="2 3">NBRC 14914</strain>
    </source>
</reference>
<evidence type="ECO:0000313" key="2">
    <source>
        <dbReference type="EMBL" id="GIE08145.1"/>
    </source>
</evidence>
<keyword evidence="3" id="KW-1185">Reference proteome</keyword>
<dbReference type="EMBL" id="BOML01000110">
    <property type="protein sequence ID" value="GIE08145.1"/>
    <property type="molecule type" value="Genomic_DNA"/>
</dbReference>
<protein>
    <submittedName>
        <fullName evidence="2">Uncharacterized protein</fullName>
    </submittedName>
</protein>
<name>A0ABQ3ZEE0_9ACTN</name>
<evidence type="ECO:0000256" key="1">
    <source>
        <dbReference type="SAM" id="MobiDB-lite"/>
    </source>
</evidence>
<dbReference type="Proteomes" id="UP000637628">
    <property type="component" value="Unassembled WGS sequence"/>
</dbReference>
<organism evidence="2 3">
    <name type="scientific">Paractinoplanes durhamensis</name>
    <dbReference type="NCBI Taxonomy" id="113563"/>
    <lineage>
        <taxon>Bacteria</taxon>
        <taxon>Bacillati</taxon>
        <taxon>Actinomycetota</taxon>
        <taxon>Actinomycetes</taxon>
        <taxon>Micromonosporales</taxon>
        <taxon>Micromonosporaceae</taxon>
        <taxon>Paractinoplanes</taxon>
    </lineage>
</organism>
<accession>A0ABQ3ZEE0</accession>
<evidence type="ECO:0000313" key="3">
    <source>
        <dbReference type="Proteomes" id="UP000637628"/>
    </source>
</evidence>
<feature type="region of interest" description="Disordered" evidence="1">
    <location>
        <begin position="18"/>
        <end position="61"/>
    </location>
</feature>
<gene>
    <name evidence="2" type="ORF">Adu01nite_94950</name>
</gene>
<feature type="compositionally biased region" description="Low complexity" evidence="1">
    <location>
        <begin position="21"/>
        <end position="31"/>
    </location>
</feature>
<sequence length="93" mass="9786">MTANAVTACSRSASDNDAVLGTRTTTGGVRRFAPDIPAPTTVPPHGNEDAHLPDASNRQMAHHHDTSRYVAEKGAGGMVTCTDLPKAVHLILR</sequence>
<proteinExistence type="predicted"/>